<comment type="function">
    <text evidence="7">Catalyzes the transfer of the diacylglyceryl group from phosphatidylglycerol to the sulfhydryl group of the N-terminal cysteine of a prolipoprotein, the first step in the formation of mature lipoproteins.</text>
</comment>
<feature type="transmembrane region" description="Helical" evidence="7">
    <location>
        <begin position="90"/>
        <end position="110"/>
    </location>
</feature>
<sequence>MPTPNPIAFTAFGIDVRWYGILIAIGIVVATLIVYKRAPRHGINPDKTLDFILICVPVGIIGARLYYVIFNWHYYSGDFFKMINLRAGGLAIHGGLILGLAAAAILCKLWNYKPLNILDLAMPAVALAQAIGRWGNYFNSEAHGGPTDLPWAITVDGQTVHPTFLYESIWCFILFFVLIAIDNNRSFEGQTFFAYGILYSMERFFVEFLRTDSLMLFGVLKQAMVLSGFVFVVFLVLYILLYKRTRRQGKIFYGRYSKYTGKFKQ</sequence>
<evidence type="ECO:0000256" key="5">
    <source>
        <dbReference type="ARBA" id="ARBA00022989"/>
    </source>
</evidence>
<comment type="subcellular location">
    <subcellularLocation>
        <location evidence="7">Cell membrane</location>
        <topology evidence="7">Multi-pass membrane protein</topology>
    </subcellularLocation>
</comment>
<dbReference type="Pfam" id="PF01790">
    <property type="entry name" value="LGT"/>
    <property type="match status" value="1"/>
</dbReference>
<keyword evidence="2 7" id="KW-1003">Cell membrane</keyword>
<keyword evidence="9" id="KW-1185">Reference proteome</keyword>
<evidence type="ECO:0000313" key="8">
    <source>
        <dbReference type="EMBL" id="MBN7774259.1"/>
    </source>
</evidence>
<keyword evidence="8" id="KW-0328">Glycosyltransferase</keyword>
<comment type="pathway">
    <text evidence="7">Protein modification; lipoprotein biosynthesis (diacylglyceryl transfer).</text>
</comment>
<protein>
    <recommendedName>
        <fullName evidence="7">Phosphatidylglycerol--prolipoprotein diacylglyceryl transferase</fullName>
        <ecNumber evidence="7">2.5.1.145</ecNumber>
    </recommendedName>
</protein>
<evidence type="ECO:0000256" key="6">
    <source>
        <dbReference type="ARBA" id="ARBA00023136"/>
    </source>
</evidence>
<dbReference type="PANTHER" id="PTHR30589">
    <property type="entry name" value="PROLIPOPROTEIN DIACYLGLYCERYL TRANSFERASE"/>
    <property type="match status" value="1"/>
</dbReference>
<feature type="transmembrane region" description="Helical" evidence="7">
    <location>
        <begin position="223"/>
        <end position="242"/>
    </location>
</feature>
<reference evidence="8" key="1">
    <citation type="submission" date="2021-02" db="EMBL/GenBank/DDBJ databases">
        <title>Abyssanaerobacter marinus gen.nov., sp., nov, anaerobic bacterium isolated from the Onnuri vent field of Indian Ocean and suggestion of Mogibacteriaceae fam. nov., and proposal of reclassification of ambiguous this family's genus member.</title>
        <authorList>
            <person name="Kim Y.J."/>
            <person name="Yang J.-A."/>
        </authorList>
    </citation>
    <scope>NUCLEOTIDE SEQUENCE</scope>
    <source>
        <strain evidence="8">DSM 2634</strain>
    </source>
</reference>
<feature type="transmembrane region" description="Helical" evidence="7">
    <location>
        <begin position="164"/>
        <end position="181"/>
    </location>
</feature>
<comment type="catalytic activity">
    <reaction evidence="7">
        <text>L-cysteinyl-[prolipoprotein] + a 1,2-diacyl-sn-glycero-3-phospho-(1'-sn-glycerol) = an S-1,2-diacyl-sn-glyceryl-L-cysteinyl-[prolipoprotein] + sn-glycerol 1-phosphate + H(+)</text>
        <dbReference type="Rhea" id="RHEA:56712"/>
        <dbReference type="Rhea" id="RHEA-COMP:14679"/>
        <dbReference type="Rhea" id="RHEA-COMP:14680"/>
        <dbReference type="ChEBI" id="CHEBI:15378"/>
        <dbReference type="ChEBI" id="CHEBI:29950"/>
        <dbReference type="ChEBI" id="CHEBI:57685"/>
        <dbReference type="ChEBI" id="CHEBI:64716"/>
        <dbReference type="ChEBI" id="CHEBI:140658"/>
        <dbReference type="EC" id="2.5.1.145"/>
    </reaction>
</comment>
<evidence type="ECO:0000256" key="4">
    <source>
        <dbReference type="ARBA" id="ARBA00022692"/>
    </source>
</evidence>
<dbReference type="GO" id="GO:0005886">
    <property type="term" value="C:plasma membrane"/>
    <property type="evidence" value="ECO:0007669"/>
    <property type="project" value="UniProtKB-SubCell"/>
</dbReference>
<comment type="caution">
    <text evidence="8">The sequence shown here is derived from an EMBL/GenBank/DDBJ whole genome shotgun (WGS) entry which is preliminary data.</text>
</comment>
<keyword evidence="4 7" id="KW-0812">Transmembrane</keyword>
<dbReference type="InterPro" id="IPR001640">
    <property type="entry name" value="Lgt"/>
</dbReference>
<accession>A0A939DA82</accession>
<feature type="transmembrane region" description="Helical" evidence="7">
    <location>
        <begin position="16"/>
        <end position="36"/>
    </location>
</feature>
<keyword evidence="5 7" id="KW-1133">Transmembrane helix</keyword>
<evidence type="ECO:0000256" key="1">
    <source>
        <dbReference type="ARBA" id="ARBA00007150"/>
    </source>
</evidence>
<dbReference type="AlphaFoldDB" id="A0A939DA82"/>
<dbReference type="Proteomes" id="UP000664545">
    <property type="component" value="Unassembled WGS sequence"/>
</dbReference>
<name>A0A939DA82_CLOAM</name>
<dbReference type="GO" id="GO:0042158">
    <property type="term" value="P:lipoprotein biosynthetic process"/>
    <property type="evidence" value="ECO:0007669"/>
    <property type="project" value="UniProtKB-UniRule"/>
</dbReference>
<keyword evidence="3 7" id="KW-0808">Transferase</keyword>
<dbReference type="EMBL" id="JAFJZZ010000007">
    <property type="protein sequence ID" value="MBN7774259.1"/>
    <property type="molecule type" value="Genomic_DNA"/>
</dbReference>
<evidence type="ECO:0000256" key="2">
    <source>
        <dbReference type="ARBA" id="ARBA00022475"/>
    </source>
</evidence>
<feature type="transmembrane region" description="Helical" evidence="7">
    <location>
        <begin position="48"/>
        <end position="70"/>
    </location>
</feature>
<organism evidence="8 9">
    <name type="scientific">Clostridium aminobutyricum</name>
    <dbReference type="NCBI Taxonomy" id="33953"/>
    <lineage>
        <taxon>Bacteria</taxon>
        <taxon>Bacillati</taxon>
        <taxon>Bacillota</taxon>
        <taxon>Clostridia</taxon>
        <taxon>Eubacteriales</taxon>
        <taxon>Clostridiaceae</taxon>
        <taxon>Clostridium</taxon>
    </lineage>
</organism>
<dbReference type="HAMAP" id="MF_01147">
    <property type="entry name" value="Lgt"/>
    <property type="match status" value="1"/>
</dbReference>
<dbReference type="GO" id="GO:0008961">
    <property type="term" value="F:phosphatidylglycerol-prolipoprotein diacylglyceryl transferase activity"/>
    <property type="evidence" value="ECO:0007669"/>
    <property type="project" value="UniProtKB-UniRule"/>
</dbReference>
<dbReference type="PANTHER" id="PTHR30589:SF0">
    <property type="entry name" value="PHOSPHATIDYLGLYCEROL--PROLIPOPROTEIN DIACYLGLYCERYL TRANSFERASE"/>
    <property type="match status" value="1"/>
</dbReference>
<dbReference type="RefSeq" id="WP_206583096.1">
    <property type="nucleotide sequence ID" value="NZ_JAFJZZ010000007.1"/>
</dbReference>
<evidence type="ECO:0000256" key="7">
    <source>
        <dbReference type="HAMAP-Rule" id="MF_01147"/>
    </source>
</evidence>
<comment type="similarity">
    <text evidence="1 7">Belongs to the Lgt family.</text>
</comment>
<feature type="binding site" evidence="7">
    <location>
        <position position="133"/>
    </location>
    <ligand>
        <name>a 1,2-diacyl-sn-glycero-3-phospho-(1'-sn-glycerol)</name>
        <dbReference type="ChEBI" id="CHEBI:64716"/>
    </ligand>
</feature>
<proteinExistence type="inferred from homology"/>
<evidence type="ECO:0000313" key="9">
    <source>
        <dbReference type="Proteomes" id="UP000664545"/>
    </source>
</evidence>
<dbReference type="PROSITE" id="PS01311">
    <property type="entry name" value="LGT"/>
    <property type="match status" value="1"/>
</dbReference>
<dbReference type="EC" id="2.5.1.145" evidence="7"/>
<keyword evidence="6 7" id="KW-0472">Membrane</keyword>
<gene>
    <name evidence="7" type="primary">lgt</name>
    <name evidence="8" type="ORF">JYB65_12915</name>
</gene>
<dbReference type="NCBIfam" id="TIGR00544">
    <property type="entry name" value="lgt"/>
    <property type="match status" value="1"/>
</dbReference>
<evidence type="ECO:0000256" key="3">
    <source>
        <dbReference type="ARBA" id="ARBA00022679"/>
    </source>
</evidence>